<proteinExistence type="predicted"/>
<dbReference type="PROSITE" id="PS00028">
    <property type="entry name" value="ZINC_FINGER_C2H2_1"/>
    <property type="match status" value="1"/>
</dbReference>
<dbReference type="InterPro" id="IPR013087">
    <property type="entry name" value="Znf_C2H2_type"/>
</dbReference>
<accession>L9Z3M2</accession>
<dbReference type="Proteomes" id="UP000011618">
    <property type="component" value="Unassembled WGS sequence"/>
</dbReference>
<protein>
    <recommendedName>
        <fullName evidence="1">C2H2-type domain-containing protein</fullName>
    </recommendedName>
</protein>
<dbReference type="AlphaFoldDB" id="L9Z3M2"/>
<organism evidence="2 3">
    <name type="scientific">Natrinema pallidum DSM 3751</name>
    <dbReference type="NCBI Taxonomy" id="1227495"/>
    <lineage>
        <taxon>Archaea</taxon>
        <taxon>Methanobacteriati</taxon>
        <taxon>Methanobacteriota</taxon>
        <taxon>Stenosarchaea group</taxon>
        <taxon>Halobacteria</taxon>
        <taxon>Halobacteriales</taxon>
        <taxon>Natrialbaceae</taxon>
        <taxon>Natrinema</taxon>
    </lineage>
</organism>
<evidence type="ECO:0000313" key="3">
    <source>
        <dbReference type="Proteomes" id="UP000011618"/>
    </source>
</evidence>
<comment type="caution">
    <text evidence="2">The sequence shown here is derived from an EMBL/GenBank/DDBJ whole genome shotgun (WGS) entry which is preliminary data.</text>
</comment>
<reference evidence="2 3" key="1">
    <citation type="journal article" date="2014" name="PLoS Genet.">
        <title>Phylogenetically driven sequencing of extremely halophilic archaea reveals strategies for static and dynamic osmo-response.</title>
        <authorList>
            <person name="Becker E.A."/>
            <person name="Seitzer P.M."/>
            <person name="Tritt A."/>
            <person name="Larsen D."/>
            <person name="Krusor M."/>
            <person name="Yao A.I."/>
            <person name="Wu D."/>
            <person name="Madern D."/>
            <person name="Eisen J.A."/>
            <person name="Darling A.E."/>
            <person name="Facciotti M.T."/>
        </authorList>
    </citation>
    <scope>NUCLEOTIDE SEQUENCE [LARGE SCALE GENOMIC DNA]</scope>
    <source>
        <strain evidence="2 3">DSM 3751</strain>
    </source>
</reference>
<name>L9Z3M2_9EURY</name>
<dbReference type="eggNOG" id="arCOG10764">
    <property type="taxonomic scope" value="Archaea"/>
</dbReference>
<gene>
    <name evidence="2" type="ORF">C487_05314</name>
</gene>
<dbReference type="EMBL" id="AOII01000037">
    <property type="protein sequence ID" value="ELY79778.1"/>
    <property type="molecule type" value="Genomic_DNA"/>
</dbReference>
<dbReference type="RefSeq" id="WP_006184633.1">
    <property type="nucleotide sequence ID" value="NZ_AOII01000037.1"/>
</dbReference>
<evidence type="ECO:0000313" key="2">
    <source>
        <dbReference type="EMBL" id="ELY79778.1"/>
    </source>
</evidence>
<sequence length="53" mass="6059">MVFKPPVECPICRDVLELDRTLEGHLVETHTHIEVARYVASRSDQVEVQPISD</sequence>
<dbReference type="OrthoDB" id="182160at2157"/>
<feature type="domain" description="C2H2-type" evidence="1">
    <location>
        <begin position="9"/>
        <end position="30"/>
    </location>
</feature>
<evidence type="ECO:0000259" key="1">
    <source>
        <dbReference type="PROSITE" id="PS00028"/>
    </source>
</evidence>